<dbReference type="EMBL" id="JAKKPZ010000177">
    <property type="protein sequence ID" value="KAI1699490.1"/>
    <property type="molecule type" value="Genomic_DNA"/>
</dbReference>
<reference evidence="2" key="1">
    <citation type="submission" date="2022-01" db="EMBL/GenBank/DDBJ databases">
        <title>Genome Sequence Resource for Two Populations of Ditylenchus destructor, the Migratory Endoparasitic Phytonematode.</title>
        <authorList>
            <person name="Zhang H."/>
            <person name="Lin R."/>
            <person name="Xie B."/>
        </authorList>
    </citation>
    <scope>NUCLEOTIDE SEQUENCE</scope>
    <source>
        <strain evidence="2">BazhouSP</strain>
    </source>
</reference>
<proteinExistence type="predicted"/>
<comment type="caution">
    <text evidence="2">The sequence shown here is derived from an EMBL/GenBank/DDBJ whole genome shotgun (WGS) entry which is preliminary data.</text>
</comment>
<evidence type="ECO:0000256" key="1">
    <source>
        <dbReference type="SAM" id="SignalP"/>
    </source>
</evidence>
<name>A0AAD4QZ47_9BILA</name>
<evidence type="ECO:0000313" key="3">
    <source>
        <dbReference type="Proteomes" id="UP001201812"/>
    </source>
</evidence>
<feature type="chain" id="PRO_5042063482" evidence="1">
    <location>
        <begin position="21"/>
        <end position="522"/>
    </location>
</feature>
<evidence type="ECO:0000313" key="2">
    <source>
        <dbReference type="EMBL" id="KAI1699490.1"/>
    </source>
</evidence>
<accession>A0AAD4QZ47</accession>
<sequence>MPLGFYSVLIFVSIIGATNAQQQLGRHDGLTRFRVCNRDAVVFHDDYGNKILDGRSGETADFEIHFTPNYIYGPKFYVEFCAKDIGCDQEKGLILCWEAPKWLKRNTSGSSNGRIKDLLAQCGDYQGVMVTTVNGGNQFRIDTVHGSTYEFVVSADPNCFSLWLFGFDPYPGTRKQISATQKKRSIVNAWYPELRTANALSLSLDYDGSNNGLPSEHPGDFKENDRIRDLSNKPIVMKDEEIQIAAEAGRFWEMRKEDFESHYFTAKFKAVGGGGCCNLSAKIMGKELSKCYYHWKDLIRCKDIKACSAIVQYGYHPKPLYDPSTDTTDTYLIPTSPNSVLTTTTEPDAEEPINTSPFSTFSPIATQTTTMTTTTANPNWAQHITDPKQRTELEKKFGVYLPWNPVAYPIVSKAAQFLLTRRFSSAFPATDTQRINSFVTESLYKLRLQDRYELQPGENASITIKHVETYWGEFRQAVFRCLGIQIDTTYYEFFDNSDAEKEECEKRKKMDQKPWPPVCDKQ</sequence>
<gene>
    <name evidence="2" type="ORF">DdX_17284</name>
</gene>
<organism evidence="2 3">
    <name type="scientific">Ditylenchus destructor</name>
    <dbReference type="NCBI Taxonomy" id="166010"/>
    <lineage>
        <taxon>Eukaryota</taxon>
        <taxon>Metazoa</taxon>
        <taxon>Ecdysozoa</taxon>
        <taxon>Nematoda</taxon>
        <taxon>Chromadorea</taxon>
        <taxon>Rhabditida</taxon>
        <taxon>Tylenchina</taxon>
        <taxon>Tylenchomorpha</taxon>
        <taxon>Sphaerularioidea</taxon>
        <taxon>Anguinidae</taxon>
        <taxon>Anguininae</taxon>
        <taxon>Ditylenchus</taxon>
    </lineage>
</organism>
<dbReference type="AlphaFoldDB" id="A0AAD4QZ47"/>
<protein>
    <submittedName>
        <fullName evidence="2">Uncharacterized protein</fullName>
    </submittedName>
</protein>
<dbReference type="Proteomes" id="UP001201812">
    <property type="component" value="Unassembled WGS sequence"/>
</dbReference>
<keyword evidence="1" id="KW-0732">Signal</keyword>
<feature type="signal peptide" evidence="1">
    <location>
        <begin position="1"/>
        <end position="20"/>
    </location>
</feature>
<keyword evidence="3" id="KW-1185">Reference proteome</keyword>